<sequence length="334" mass="36890">MKPWHVFAGTLYSFSIYLSLVTSAAITIPDLSIFQSSIQNFSTGLTIPPGLIDPRFSIIPRYNENVPLPRNSLLVIAVNTMSTLAMRDFNGLTASFQSAREPGYDDFYITMKVKAPATQVHTRIAVWGLYSVISNMQIEDNFVEANVDLTWDGNKVASLRFQTRDTASAQSMVEGQGVQNQSLTLPLLVLPSLDDTAANLIEETPESSINATNILKTQIFEAYCEYLPDAKILTFEEVLIPIIRVLQSVAAVPKTSLVDSAFETGYSGVDSRMQFGGPTPSGAVQPPYYEYKWIIKGVNAIPFFLLEHGRSAELAVGLVFDDVLWGKGRLVRNF</sequence>
<name>A0A8H3HXJ6_9LECA</name>
<evidence type="ECO:0000313" key="2">
    <source>
        <dbReference type="Proteomes" id="UP000664203"/>
    </source>
</evidence>
<gene>
    <name evidence="1" type="ORF">ALECFALPRED_002443</name>
</gene>
<protein>
    <submittedName>
        <fullName evidence="1">Uncharacterized protein</fullName>
    </submittedName>
</protein>
<dbReference type="AlphaFoldDB" id="A0A8H3HXJ6"/>
<comment type="caution">
    <text evidence="1">The sequence shown here is derived from an EMBL/GenBank/DDBJ whole genome shotgun (WGS) entry which is preliminary data.</text>
</comment>
<keyword evidence="2" id="KW-1185">Reference proteome</keyword>
<organism evidence="1 2">
    <name type="scientific">Alectoria fallacina</name>
    <dbReference type="NCBI Taxonomy" id="1903189"/>
    <lineage>
        <taxon>Eukaryota</taxon>
        <taxon>Fungi</taxon>
        <taxon>Dikarya</taxon>
        <taxon>Ascomycota</taxon>
        <taxon>Pezizomycotina</taxon>
        <taxon>Lecanoromycetes</taxon>
        <taxon>OSLEUM clade</taxon>
        <taxon>Lecanoromycetidae</taxon>
        <taxon>Lecanorales</taxon>
        <taxon>Lecanorineae</taxon>
        <taxon>Parmeliaceae</taxon>
        <taxon>Alectoria</taxon>
    </lineage>
</organism>
<accession>A0A8H3HXJ6</accession>
<reference evidence="1" key="1">
    <citation type="submission" date="2021-03" db="EMBL/GenBank/DDBJ databases">
        <authorList>
            <person name="Tagirdzhanova G."/>
        </authorList>
    </citation>
    <scope>NUCLEOTIDE SEQUENCE</scope>
</reference>
<evidence type="ECO:0000313" key="1">
    <source>
        <dbReference type="EMBL" id="CAF9906577.1"/>
    </source>
</evidence>
<dbReference type="Proteomes" id="UP000664203">
    <property type="component" value="Unassembled WGS sequence"/>
</dbReference>
<proteinExistence type="predicted"/>
<dbReference type="EMBL" id="CAJPDR010000017">
    <property type="protein sequence ID" value="CAF9906577.1"/>
    <property type="molecule type" value="Genomic_DNA"/>
</dbReference>